<dbReference type="AlphaFoldDB" id="A0A075MUQ5"/>
<organism evidence="1 2">
    <name type="scientific">Candidatus Nitrososphaera evergladensis SR1</name>
    <dbReference type="NCBI Taxonomy" id="1459636"/>
    <lineage>
        <taxon>Archaea</taxon>
        <taxon>Nitrososphaerota</taxon>
        <taxon>Nitrososphaeria</taxon>
        <taxon>Nitrososphaerales</taxon>
        <taxon>Nitrososphaeraceae</taxon>
        <taxon>Nitrososphaera</taxon>
    </lineage>
</organism>
<name>A0A075MUQ5_9ARCH</name>
<dbReference type="Proteomes" id="UP000028194">
    <property type="component" value="Chromosome"/>
</dbReference>
<accession>A0A075MUQ5</accession>
<dbReference type="KEGG" id="nev:NTE_02902"/>
<dbReference type="HOGENOM" id="CLU_3362470_0_0_2"/>
<dbReference type="EMBL" id="CP007174">
    <property type="protein sequence ID" value="AIF84940.1"/>
    <property type="molecule type" value="Genomic_DNA"/>
</dbReference>
<protein>
    <submittedName>
        <fullName evidence="1">Uncharacterized protein</fullName>
    </submittedName>
</protein>
<evidence type="ECO:0000313" key="2">
    <source>
        <dbReference type="Proteomes" id="UP000028194"/>
    </source>
</evidence>
<dbReference type="STRING" id="1459636.NTE_02902"/>
<evidence type="ECO:0000313" key="1">
    <source>
        <dbReference type="EMBL" id="AIF84940.1"/>
    </source>
</evidence>
<keyword evidence="2" id="KW-1185">Reference proteome</keyword>
<gene>
    <name evidence="1" type="ORF">NTE_02902</name>
</gene>
<sequence>MLQKFCIIICKIQELSRYKLANSIFIATCIIRENL</sequence>
<proteinExistence type="predicted"/>
<reference evidence="1 2" key="1">
    <citation type="journal article" date="2014" name="PLoS ONE">
        <title>Genome Sequence of Candidatus Nitrososphaera evergladensis from Group I.1b Enriched from Everglades Soil Reveals Novel Genomic Features of the Ammonia-Oxidizing Archaea.</title>
        <authorList>
            <person name="Zhalnina K.V."/>
            <person name="Dias R."/>
            <person name="Leonard M.T."/>
            <person name="Dorr de Quadros P."/>
            <person name="Camargo F.A."/>
            <person name="Drew J.C."/>
            <person name="Farmerie W.G."/>
            <person name="Daroub S.H."/>
            <person name="Triplett E.W."/>
        </authorList>
    </citation>
    <scope>NUCLEOTIDE SEQUENCE [LARGE SCALE GENOMIC DNA]</scope>
    <source>
        <strain evidence="1 2">SR1</strain>
    </source>
</reference>